<proteinExistence type="predicted"/>
<dbReference type="Proteomes" id="UP000256964">
    <property type="component" value="Unassembled WGS sequence"/>
</dbReference>
<dbReference type="EMBL" id="KZ857740">
    <property type="protein sequence ID" value="RDX39576.1"/>
    <property type="molecule type" value="Genomic_DNA"/>
</dbReference>
<organism evidence="1 2">
    <name type="scientific">Lentinus brumalis</name>
    <dbReference type="NCBI Taxonomy" id="2498619"/>
    <lineage>
        <taxon>Eukaryota</taxon>
        <taxon>Fungi</taxon>
        <taxon>Dikarya</taxon>
        <taxon>Basidiomycota</taxon>
        <taxon>Agaricomycotina</taxon>
        <taxon>Agaricomycetes</taxon>
        <taxon>Polyporales</taxon>
        <taxon>Polyporaceae</taxon>
        <taxon>Lentinus</taxon>
    </lineage>
</organism>
<sequence length="161" mass="17852">MVHRDARAGWTVRRSCPRRSETYAATILLTTTVSWTLRPGHSPAAAPGWLSSLLRSESPCRPSFVRIGYPECYESEATCEPEVAGRCCRGAVQRRRDSMLESNPRGLFVGISSGDSACSRCCSCWPRRDAFTAISQLLPSCICLRRPHSQSHPFFCSPSLL</sequence>
<gene>
    <name evidence="1" type="ORF">OH76DRAFT_700247</name>
</gene>
<evidence type="ECO:0000313" key="2">
    <source>
        <dbReference type="Proteomes" id="UP000256964"/>
    </source>
</evidence>
<name>A0A371CH21_9APHY</name>
<dbReference type="AlphaFoldDB" id="A0A371CH21"/>
<accession>A0A371CH21</accession>
<keyword evidence="2" id="KW-1185">Reference proteome</keyword>
<evidence type="ECO:0000313" key="1">
    <source>
        <dbReference type="EMBL" id="RDX39576.1"/>
    </source>
</evidence>
<protein>
    <submittedName>
        <fullName evidence="1">Uncharacterized protein</fullName>
    </submittedName>
</protein>
<reference evidence="1 2" key="1">
    <citation type="journal article" date="2018" name="Biotechnol. Biofuels">
        <title>Integrative visual omics of the white-rot fungus Polyporus brumalis exposes the biotechnological potential of its oxidative enzymes for delignifying raw plant biomass.</title>
        <authorList>
            <person name="Miyauchi S."/>
            <person name="Rancon A."/>
            <person name="Drula E."/>
            <person name="Hage H."/>
            <person name="Chaduli D."/>
            <person name="Favel A."/>
            <person name="Grisel S."/>
            <person name="Henrissat B."/>
            <person name="Herpoel-Gimbert I."/>
            <person name="Ruiz-Duenas F.J."/>
            <person name="Chevret D."/>
            <person name="Hainaut M."/>
            <person name="Lin J."/>
            <person name="Wang M."/>
            <person name="Pangilinan J."/>
            <person name="Lipzen A."/>
            <person name="Lesage-Meessen L."/>
            <person name="Navarro D."/>
            <person name="Riley R."/>
            <person name="Grigoriev I.V."/>
            <person name="Zhou S."/>
            <person name="Raouche S."/>
            <person name="Rosso M.N."/>
        </authorList>
    </citation>
    <scope>NUCLEOTIDE SEQUENCE [LARGE SCALE GENOMIC DNA]</scope>
    <source>
        <strain evidence="1 2">BRFM 1820</strain>
    </source>
</reference>